<feature type="region of interest" description="Disordered" evidence="1">
    <location>
        <begin position="181"/>
        <end position="233"/>
    </location>
</feature>
<sequence>MTNFEERLLTALKEEIGTRTAERPAVAGAPGRLGSRRRVWGLAAAVAGVAAAATVAFTVSGGLAGAAYAVTKGADGSVEVEIKEFRDPEALEADLKAAGVNAVVDYLPAGKTCKGPRGNGAATRGEFRVSMGNRDGGMFFRIEKGQVAKDQTLVLAVSVGDADSPPAGTTLEIVEGAVAPCEPVDMPIPPDGKTDREPGGFVEKYKDGTGRDEGPSHSENFREDDGGVNGPAS</sequence>
<keyword evidence="2" id="KW-1133">Transmembrane helix</keyword>
<protein>
    <submittedName>
        <fullName evidence="3">Uncharacterized protein</fullName>
    </submittedName>
</protein>
<reference evidence="3 4" key="1">
    <citation type="submission" date="2020-08" db="EMBL/GenBank/DDBJ databases">
        <title>Genomic Encyclopedia of Type Strains, Phase IV (KMG-IV): sequencing the most valuable type-strain genomes for metagenomic binning, comparative biology and taxonomic classification.</title>
        <authorList>
            <person name="Goeker M."/>
        </authorList>
    </citation>
    <scope>NUCLEOTIDE SEQUENCE [LARGE SCALE GENOMIC DNA]</scope>
    <source>
        <strain evidence="3 4">DSM 45615</strain>
    </source>
</reference>
<evidence type="ECO:0000313" key="4">
    <source>
        <dbReference type="Proteomes" id="UP000578449"/>
    </source>
</evidence>
<feature type="transmembrane region" description="Helical" evidence="2">
    <location>
        <begin position="42"/>
        <end position="70"/>
    </location>
</feature>
<proteinExistence type="predicted"/>
<dbReference type="EMBL" id="JACHGN010000002">
    <property type="protein sequence ID" value="MBB5131348.1"/>
    <property type="molecule type" value="Genomic_DNA"/>
</dbReference>
<dbReference type="RefSeq" id="WP_185048189.1">
    <property type="nucleotide sequence ID" value="NZ_BAABIX010000023.1"/>
</dbReference>
<keyword evidence="2" id="KW-0472">Membrane</keyword>
<dbReference type="AlphaFoldDB" id="A0A840NUX3"/>
<keyword evidence="2" id="KW-0812">Transmembrane</keyword>
<keyword evidence="4" id="KW-1185">Reference proteome</keyword>
<organism evidence="3 4">
    <name type="scientific">Thermocatellispora tengchongensis</name>
    <dbReference type="NCBI Taxonomy" id="1073253"/>
    <lineage>
        <taxon>Bacteria</taxon>
        <taxon>Bacillati</taxon>
        <taxon>Actinomycetota</taxon>
        <taxon>Actinomycetes</taxon>
        <taxon>Streptosporangiales</taxon>
        <taxon>Streptosporangiaceae</taxon>
        <taxon>Thermocatellispora</taxon>
    </lineage>
</organism>
<dbReference type="Proteomes" id="UP000578449">
    <property type="component" value="Unassembled WGS sequence"/>
</dbReference>
<evidence type="ECO:0000313" key="3">
    <source>
        <dbReference type="EMBL" id="MBB5131348.1"/>
    </source>
</evidence>
<gene>
    <name evidence="3" type="ORF">HNP84_001054</name>
</gene>
<comment type="caution">
    <text evidence="3">The sequence shown here is derived from an EMBL/GenBank/DDBJ whole genome shotgun (WGS) entry which is preliminary data.</text>
</comment>
<evidence type="ECO:0000256" key="1">
    <source>
        <dbReference type="SAM" id="MobiDB-lite"/>
    </source>
</evidence>
<name>A0A840NUX3_9ACTN</name>
<evidence type="ECO:0000256" key="2">
    <source>
        <dbReference type="SAM" id="Phobius"/>
    </source>
</evidence>
<accession>A0A840NUX3</accession>
<feature type="compositionally biased region" description="Basic and acidic residues" evidence="1">
    <location>
        <begin position="192"/>
        <end position="225"/>
    </location>
</feature>